<gene>
    <name evidence="1" type="ORF">K340107D12_35380</name>
</gene>
<protein>
    <submittedName>
        <fullName evidence="1">Uncharacterized protein</fullName>
    </submittedName>
</protein>
<dbReference type="Proteomes" id="UP001600941">
    <property type="component" value="Unassembled WGS sequence"/>
</dbReference>
<evidence type="ECO:0000313" key="2">
    <source>
        <dbReference type="Proteomes" id="UP001600941"/>
    </source>
</evidence>
<evidence type="ECO:0000313" key="1">
    <source>
        <dbReference type="EMBL" id="GAA6500722.1"/>
    </source>
</evidence>
<accession>A0ABQ0BWE5</accession>
<sequence>MAFFTGYGTVQLLVNLPVAGIDAAVANHFVMLFGDMLDKPPYEFHDRAAKVTPDVFNGGLGVATVRLGIDIEPVLMLPVASGLYLFERGADKGFHFIKECGTESIAEESIVEVVHGAPNAVVTEFTLGDEAVDMGVPFQVPAECVQDHDKAGGEVHGFILEKSPEIFVNGKNTMSVCDIDELKRHGGSAFHGIFIAAGGAETAVATERNKPKLSTVRTAIHGTPKRWVTAIDHFIHVFNDRITRVLCIN</sequence>
<dbReference type="EMBL" id="BAABZQ010000001">
    <property type="protein sequence ID" value="GAA6500722.1"/>
    <property type="molecule type" value="Genomic_DNA"/>
</dbReference>
<proteinExistence type="predicted"/>
<organism evidence="1 2">
    <name type="scientific">Blautia parvula</name>
    <dbReference type="NCBI Taxonomy" id="2877527"/>
    <lineage>
        <taxon>Bacteria</taxon>
        <taxon>Bacillati</taxon>
        <taxon>Bacillota</taxon>
        <taxon>Clostridia</taxon>
        <taxon>Lachnospirales</taxon>
        <taxon>Lachnospiraceae</taxon>
        <taxon>Blautia</taxon>
    </lineage>
</organism>
<keyword evidence="2" id="KW-1185">Reference proteome</keyword>
<comment type="caution">
    <text evidence="1">The sequence shown here is derived from an EMBL/GenBank/DDBJ whole genome shotgun (WGS) entry which is preliminary data.</text>
</comment>
<reference evidence="1 2" key="1">
    <citation type="submission" date="2024-04" db="EMBL/GenBank/DDBJ databases">
        <title>Defined microbial consortia suppress multidrug-resistant proinflammatory Enterobacteriaceae via ecological control.</title>
        <authorList>
            <person name="Furuichi M."/>
            <person name="Kawaguchi T."/>
            <person name="Pust M."/>
            <person name="Yasuma K."/>
            <person name="Plichta D."/>
            <person name="Hasegawa N."/>
            <person name="Ohya T."/>
            <person name="Bhattarai S."/>
            <person name="Sasajima S."/>
            <person name="Aoto Y."/>
            <person name="Tuganbaev T."/>
            <person name="Yaginuma M."/>
            <person name="Ueda M."/>
            <person name="Okahashi N."/>
            <person name="Amafuji K."/>
            <person name="Kiridooshi Y."/>
            <person name="Sugita K."/>
            <person name="Strazar M."/>
            <person name="Skelly A."/>
            <person name="Suda W."/>
            <person name="Hattori M."/>
            <person name="Nakamoto N."/>
            <person name="Caballero S."/>
            <person name="Norman J."/>
            <person name="Olle B."/>
            <person name="Tanoue T."/>
            <person name="Arita M."/>
            <person name="Bucci V."/>
            <person name="Atarashi K."/>
            <person name="Xavier R."/>
            <person name="Honda K."/>
        </authorList>
    </citation>
    <scope>NUCLEOTIDE SEQUENCE [LARGE SCALE GENOMIC DNA]</scope>
    <source>
        <strain evidence="2">k34-0107-D12</strain>
    </source>
</reference>
<name>A0ABQ0BWE5_9FIRM</name>